<keyword evidence="2" id="KW-1185">Reference proteome</keyword>
<protein>
    <submittedName>
        <fullName evidence="1">Uncharacterized protein</fullName>
    </submittedName>
</protein>
<dbReference type="STRING" id="1026882.MAMP_00191"/>
<organism evidence="1 2">
    <name type="scientific">Methylophaga aminisulfidivorans MP</name>
    <dbReference type="NCBI Taxonomy" id="1026882"/>
    <lineage>
        <taxon>Bacteria</taxon>
        <taxon>Pseudomonadati</taxon>
        <taxon>Pseudomonadota</taxon>
        <taxon>Gammaproteobacteria</taxon>
        <taxon>Thiotrichales</taxon>
        <taxon>Piscirickettsiaceae</taxon>
        <taxon>Methylophaga</taxon>
    </lineage>
</organism>
<accession>F5T0S9</accession>
<dbReference type="AlphaFoldDB" id="F5T0S9"/>
<dbReference type="EMBL" id="AFIG01000002">
    <property type="protein sequence ID" value="EGL53898.1"/>
    <property type="molecule type" value="Genomic_DNA"/>
</dbReference>
<evidence type="ECO:0000313" key="2">
    <source>
        <dbReference type="Proteomes" id="UP000003544"/>
    </source>
</evidence>
<comment type="caution">
    <text evidence="1">The sequence shown here is derived from an EMBL/GenBank/DDBJ whole genome shotgun (WGS) entry which is preliminary data.</text>
</comment>
<dbReference type="Proteomes" id="UP000003544">
    <property type="component" value="Unassembled WGS sequence"/>
</dbReference>
<gene>
    <name evidence="1" type="ORF">MAMP_00191</name>
</gene>
<name>F5T0S9_9GAMM</name>
<evidence type="ECO:0000313" key="1">
    <source>
        <dbReference type="EMBL" id="EGL53898.1"/>
    </source>
</evidence>
<sequence>MFRVSNLLFLILIVMAYLGQPLIALSSPCKDMEMRTMTESYSMGSVHDGHIQQVRSKNLTSECCIISTCGMNSCLHHSQEAITFSLSPQAFKVQNAVSLALNLTSFYSNFETNSLFRPPISLITV</sequence>
<reference evidence="1 2" key="1">
    <citation type="journal article" date="2011" name="J. Bacteriol.">
        <title>Draft genome sequence of Methylophaga aminisulfidivorans MP T.</title>
        <authorList>
            <person name="Han G.H."/>
            <person name="Kim W."/>
            <person name="Chun J."/>
            <person name="Kim S.W."/>
        </authorList>
    </citation>
    <scope>NUCLEOTIDE SEQUENCE [LARGE SCALE GENOMIC DNA]</scope>
    <source>
        <strain evidence="2">MP(T)</strain>
    </source>
</reference>
<proteinExistence type="predicted"/>